<accession>A0A3L7AFY6</accession>
<dbReference type="OrthoDB" id="9982710at2"/>
<dbReference type="Proteomes" id="UP000269438">
    <property type="component" value="Unassembled WGS sequence"/>
</dbReference>
<keyword evidence="2" id="KW-0812">Transmembrane</keyword>
<dbReference type="AlphaFoldDB" id="A0A3L7AFY6"/>
<protein>
    <submittedName>
        <fullName evidence="3">Uncharacterized protein</fullName>
    </submittedName>
</protein>
<feature type="compositionally biased region" description="Basic and acidic residues" evidence="1">
    <location>
        <begin position="64"/>
        <end position="85"/>
    </location>
</feature>
<keyword evidence="2" id="KW-0472">Membrane</keyword>
<evidence type="ECO:0000256" key="2">
    <source>
        <dbReference type="SAM" id="Phobius"/>
    </source>
</evidence>
<proteinExistence type="predicted"/>
<evidence type="ECO:0000256" key="1">
    <source>
        <dbReference type="SAM" id="MobiDB-lite"/>
    </source>
</evidence>
<comment type="caution">
    <text evidence="3">The sequence shown here is derived from an EMBL/GenBank/DDBJ whole genome shotgun (WGS) entry which is preliminary data.</text>
</comment>
<feature type="region of interest" description="Disordered" evidence="1">
    <location>
        <begin position="64"/>
        <end position="92"/>
    </location>
</feature>
<evidence type="ECO:0000313" key="4">
    <source>
        <dbReference type="Proteomes" id="UP000269438"/>
    </source>
</evidence>
<keyword evidence="4" id="KW-1185">Reference proteome</keyword>
<feature type="transmembrane region" description="Helical" evidence="2">
    <location>
        <begin position="6"/>
        <end position="28"/>
    </location>
</feature>
<organism evidence="3 4">
    <name type="scientific">Mycetocola lacteus</name>
    <dbReference type="NCBI Taxonomy" id="76637"/>
    <lineage>
        <taxon>Bacteria</taxon>
        <taxon>Bacillati</taxon>
        <taxon>Actinomycetota</taxon>
        <taxon>Actinomycetes</taxon>
        <taxon>Micrococcales</taxon>
        <taxon>Microbacteriaceae</taxon>
        <taxon>Mycetocola</taxon>
    </lineage>
</organism>
<name>A0A3L7AFY6_9MICO</name>
<reference evidence="3 4" key="1">
    <citation type="submission" date="2018-10" db="EMBL/GenBank/DDBJ databases">
        <authorList>
            <person name="Li J."/>
        </authorList>
    </citation>
    <scope>NUCLEOTIDE SEQUENCE [LARGE SCALE GENOMIC DNA]</scope>
    <source>
        <strain evidence="3 4">JCM 11654</strain>
    </source>
</reference>
<dbReference type="RefSeq" id="WP_147441717.1">
    <property type="nucleotide sequence ID" value="NZ_RCUY01000015.1"/>
</dbReference>
<gene>
    <name evidence="3" type="ORF">D9V34_15915</name>
</gene>
<sequence>MDVLSEWMSFALCALVGGALLVVTIRVITRRRTRRSARGALRPFADAAVTDAYGWAPAAQERSGEIIANDRAHSLPEDFREESGTRRPPPGR</sequence>
<dbReference type="EMBL" id="RCUY01000015">
    <property type="protein sequence ID" value="RLP79279.1"/>
    <property type="molecule type" value="Genomic_DNA"/>
</dbReference>
<keyword evidence="2" id="KW-1133">Transmembrane helix</keyword>
<evidence type="ECO:0000313" key="3">
    <source>
        <dbReference type="EMBL" id="RLP79279.1"/>
    </source>
</evidence>